<evidence type="ECO:0000256" key="5">
    <source>
        <dbReference type="SAM" id="Phobius"/>
    </source>
</evidence>
<gene>
    <name evidence="7" type="ORF">KD146_13100</name>
</gene>
<dbReference type="InterPro" id="IPR011701">
    <property type="entry name" value="MFS"/>
</dbReference>
<keyword evidence="4 5" id="KW-0472">Membrane</keyword>
<dbReference type="Gene3D" id="1.20.1250.20">
    <property type="entry name" value="MFS general substrate transporter like domains"/>
    <property type="match status" value="1"/>
</dbReference>
<dbReference type="PROSITE" id="PS50850">
    <property type="entry name" value="MFS"/>
    <property type="match status" value="1"/>
</dbReference>
<feature type="transmembrane region" description="Helical" evidence="5">
    <location>
        <begin position="408"/>
        <end position="426"/>
    </location>
</feature>
<evidence type="ECO:0000259" key="6">
    <source>
        <dbReference type="PROSITE" id="PS50850"/>
    </source>
</evidence>
<feature type="transmembrane region" description="Helical" evidence="5">
    <location>
        <begin position="264"/>
        <end position="294"/>
    </location>
</feature>
<evidence type="ECO:0000256" key="4">
    <source>
        <dbReference type="ARBA" id="ARBA00023136"/>
    </source>
</evidence>
<dbReference type="GO" id="GO:0005886">
    <property type="term" value="C:plasma membrane"/>
    <property type="evidence" value="ECO:0007669"/>
    <property type="project" value="TreeGrafter"/>
</dbReference>
<dbReference type="RefSeq" id="WP_212659281.1">
    <property type="nucleotide sequence ID" value="NZ_JAGXTP010000002.1"/>
</dbReference>
<feature type="domain" description="Major facilitator superfamily (MFS) profile" evidence="6">
    <location>
        <begin position="22"/>
        <end position="465"/>
    </location>
</feature>
<evidence type="ECO:0000256" key="1">
    <source>
        <dbReference type="ARBA" id="ARBA00004141"/>
    </source>
</evidence>
<protein>
    <submittedName>
        <fullName evidence="7">MFS transporter</fullName>
    </submittedName>
</protein>
<comment type="subcellular location">
    <subcellularLocation>
        <location evidence="1">Membrane</location>
        <topology evidence="1">Multi-pass membrane protein</topology>
    </subcellularLocation>
</comment>
<dbReference type="InterPro" id="IPR036259">
    <property type="entry name" value="MFS_trans_sf"/>
</dbReference>
<feature type="transmembrane region" description="Helical" evidence="5">
    <location>
        <begin position="363"/>
        <end position="387"/>
    </location>
</feature>
<evidence type="ECO:0000256" key="3">
    <source>
        <dbReference type="ARBA" id="ARBA00022989"/>
    </source>
</evidence>
<dbReference type="Gene3D" id="1.20.1720.10">
    <property type="entry name" value="Multidrug resistance protein D"/>
    <property type="match status" value="1"/>
</dbReference>
<feature type="transmembrane region" description="Helical" evidence="5">
    <location>
        <begin position="56"/>
        <end position="78"/>
    </location>
</feature>
<keyword evidence="3 5" id="KW-1133">Transmembrane helix</keyword>
<dbReference type="SUPFAM" id="SSF103473">
    <property type="entry name" value="MFS general substrate transporter"/>
    <property type="match status" value="1"/>
</dbReference>
<organism evidence="7 8">
    <name type="scientific">Devosia litorisediminis</name>
    <dbReference type="NCBI Taxonomy" id="2829817"/>
    <lineage>
        <taxon>Bacteria</taxon>
        <taxon>Pseudomonadati</taxon>
        <taxon>Pseudomonadota</taxon>
        <taxon>Alphaproteobacteria</taxon>
        <taxon>Hyphomicrobiales</taxon>
        <taxon>Devosiaceae</taxon>
        <taxon>Devosia</taxon>
    </lineage>
</organism>
<dbReference type="InterPro" id="IPR020846">
    <property type="entry name" value="MFS_dom"/>
</dbReference>
<feature type="transmembrane region" description="Helical" evidence="5">
    <location>
        <begin position="337"/>
        <end position="357"/>
    </location>
</feature>
<keyword evidence="8" id="KW-1185">Reference proteome</keyword>
<evidence type="ECO:0000256" key="2">
    <source>
        <dbReference type="ARBA" id="ARBA00022692"/>
    </source>
</evidence>
<feature type="transmembrane region" description="Helical" evidence="5">
    <location>
        <begin position="112"/>
        <end position="133"/>
    </location>
</feature>
<feature type="transmembrane region" description="Helical" evidence="5">
    <location>
        <begin position="21"/>
        <end position="44"/>
    </location>
</feature>
<keyword evidence="2 5" id="KW-0812">Transmembrane</keyword>
<sequence>MTDQSESTGRWAEVFGPRYATVTLILCLGVALLAFNVFLTSTALPTAVQELNGVALISWALTLFLVFAIMGGAGAALLKQLLGARVALLSAAAVFMAGSLVCAGASNMETVLIGRILQGLGEGVVAAICFALIPELFPSRLVPKVFGMQAVVWAVAAFGGPLGAGILTEFISWRAAFLVSVPLAIIFAAMVWRVVPNSKGAPQDNADFPGVRLLMVGSGIMLVALASLSLPLQAAGLLVGAMALLSGMVVLDRRARTRLMPPDAFWPGSVVGSGLWVVLLMPVAGAMSAVYLVLLLQQLWGYGPTLAGATAAVLSVAWSLSAIAVANVRRIETRRALIISGPMLLGVGLLAVLAGLLNDQVALVVAGQLSVGAGFGMANGYLSLTLMEAARSGERDRVSAMVPTTQSAGNAIGAALAGVAANLAGYAQAVSVTAIEQAIIPVFVLAASMAALGFVAAVRMTRLMGASPQSAAVTP</sequence>
<proteinExistence type="predicted"/>
<feature type="transmembrane region" description="Helical" evidence="5">
    <location>
        <begin position="207"/>
        <end position="228"/>
    </location>
</feature>
<dbReference type="PANTHER" id="PTHR23501">
    <property type="entry name" value="MAJOR FACILITATOR SUPERFAMILY"/>
    <property type="match status" value="1"/>
</dbReference>
<feature type="transmembrane region" description="Helical" evidence="5">
    <location>
        <begin position="145"/>
        <end position="167"/>
    </location>
</feature>
<dbReference type="Pfam" id="PF07690">
    <property type="entry name" value="MFS_1"/>
    <property type="match status" value="1"/>
</dbReference>
<dbReference type="GO" id="GO:0022857">
    <property type="term" value="F:transmembrane transporter activity"/>
    <property type="evidence" value="ECO:0007669"/>
    <property type="project" value="InterPro"/>
</dbReference>
<feature type="transmembrane region" description="Helical" evidence="5">
    <location>
        <begin position="85"/>
        <end position="106"/>
    </location>
</feature>
<reference evidence="7" key="1">
    <citation type="submission" date="2021-04" db="EMBL/GenBank/DDBJ databases">
        <title>Devosia litorisediminis sp. nov., isolated from a sand dune.</title>
        <authorList>
            <person name="Park S."/>
            <person name="Yoon J.-H."/>
        </authorList>
    </citation>
    <scope>NUCLEOTIDE SEQUENCE</scope>
    <source>
        <strain evidence="7">BSSL-BM10</strain>
    </source>
</reference>
<evidence type="ECO:0000313" key="7">
    <source>
        <dbReference type="EMBL" id="MBS3849636.1"/>
    </source>
</evidence>
<name>A0A942I5Z5_9HYPH</name>
<dbReference type="EMBL" id="JAGXTP010000002">
    <property type="protein sequence ID" value="MBS3849636.1"/>
    <property type="molecule type" value="Genomic_DNA"/>
</dbReference>
<evidence type="ECO:0000313" key="8">
    <source>
        <dbReference type="Proteomes" id="UP000678281"/>
    </source>
</evidence>
<feature type="transmembrane region" description="Helical" evidence="5">
    <location>
        <begin position="173"/>
        <end position="195"/>
    </location>
</feature>
<dbReference type="PANTHER" id="PTHR23501:SF154">
    <property type="entry name" value="MULTIDRUG-EFFLUX TRANSPORTER RV1634-RELATED"/>
    <property type="match status" value="1"/>
</dbReference>
<accession>A0A942I5Z5</accession>
<comment type="caution">
    <text evidence="7">The sequence shown here is derived from an EMBL/GenBank/DDBJ whole genome shotgun (WGS) entry which is preliminary data.</text>
</comment>
<dbReference type="Proteomes" id="UP000678281">
    <property type="component" value="Unassembled WGS sequence"/>
</dbReference>
<feature type="transmembrane region" description="Helical" evidence="5">
    <location>
        <begin position="234"/>
        <end position="252"/>
    </location>
</feature>
<feature type="transmembrane region" description="Helical" evidence="5">
    <location>
        <begin position="306"/>
        <end position="325"/>
    </location>
</feature>
<feature type="transmembrane region" description="Helical" evidence="5">
    <location>
        <begin position="438"/>
        <end position="458"/>
    </location>
</feature>
<dbReference type="AlphaFoldDB" id="A0A942I5Z5"/>